<evidence type="ECO:0000313" key="2">
    <source>
        <dbReference type="EMBL" id="EMT68051.1"/>
    </source>
</evidence>
<accession>N1RR47</accession>
<protein>
    <submittedName>
        <fullName evidence="2">Uncharacterized protein</fullName>
    </submittedName>
</protein>
<sequence length="301" mass="32953">MPKSAPPRQGNFRSNPYGTWISPGFAGSQNTYYPSPSSRFDDPPFGMQQRAWGPPSLGSPEQPYDVIIPPPELNRGQRVAPVPPPPPYSTETTEQRSKDDFLGGPSTSAAAENPGAQDFQPAQDFKPAQQFWSPQTQLFERQKQPLKQVDSMVLQAVTRNSRWGKKAPDLRVISNSKGGGTQCNVYSKVPSVAKTISFNVDDEEALLKAYRHVKAMNPSAPVGGIMFSIGAKGDRSQVDNISWNSFAGRSGLGRSFSMNLNGDNIQVFRRESASALCHQVYRVIKISSPALNSASLSLHHF</sequence>
<reference evidence="3" key="1">
    <citation type="submission" date="2012-09" db="EMBL/GenBank/DDBJ databases">
        <title>Genome sequencing and comparative transcriptomics of race 1 and race 4 of banana pathogen: Fusarium oxysporum f. sp. cubense.</title>
        <authorList>
            <person name="Fang X."/>
            <person name="Huang J."/>
        </authorList>
    </citation>
    <scope>NUCLEOTIDE SEQUENCE [LARGE SCALE GENOMIC DNA]</scope>
    <source>
        <strain evidence="3">race 4</strain>
    </source>
</reference>
<name>N1RR47_FUSC4</name>
<evidence type="ECO:0000256" key="1">
    <source>
        <dbReference type="SAM" id="MobiDB-lite"/>
    </source>
</evidence>
<dbReference type="HOGENOM" id="CLU_943486_0_0_1"/>
<gene>
    <name evidence="2" type="ORF">FOC4_g10012455</name>
</gene>
<proteinExistence type="predicted"/>
<dbReference type="EMBL" id="KB726554">
    <property type="protein sequence ID" value="EMT68051.1"/>
    <property type="molecule type" value="Genomic_DNA"/>
</dbReference>
<keyword evidence="3" id="KW-1185">Reference proteome</keyword>
<reference evidence="3" key="2">
    <citation type="journal article" date="2014" name="PLoS ONE">
        <title>Genome and Transcriptome Analysis of the Fungal Pathogen Fusarium oxysporum f. sp. cubense Causing Banana Vascular Wilt Disease.</title>
        <authorList>
            <person name="Guo L."/>
            <person name="Han L."/>
            <person name="Yang L."/>
            <person name="Zeng H."/>
            <person name="Fan D."/>
            <person name="Zhu Y."/>
            <person name="Feng Y."/>
            <person name="Wang G."/>
            <person name="Peng C."/>
            <person name="Jiang X."/>
            <person name="Zhou D."/>
            <person name="Ni P."/>
            <person name="Liang C."/>
            <person name="Liu L."/>
            <person name="Wang J."/>
            <person name="Mao C."/>
            <person name="Fang X."/>
            <person name="Peng M."/>
            <person name="Huang J."/>
        </authorList>
    </citation>
    <scope>NUCLEOTIDE SEQUENCE [LARGE SCALE GENOMIC DNA]</scope>
    <source>
        <strain evidence="3">race 4</strain>
    </source>
</reference>
<feature type="region of interest" description="Disordered" evidence="1">
    <location>
        <begin position="1"/>
        <end position="121"/>
    </location>
</feature>
<dbReference type="OrthoDB" id="5096204at2759"/>
<dbReference type="AlphaFoldDB" id="N1RR47"/>
<evidence type="ECO:0000313" key="3">
    <source>
        <dbReference type="Proteomes" id="UP000016929"/>
    </source>
</evidence>
<dbReference type="Proteomes" id="UP000016929">
    <property type="component" value="Unassembled WGS sequence"/>
</dbReference>
<organism evidence="2 3">
    <name type="scientific">Fusarium oxysporum f. sp. cubense (strain race 4)</name>
    <name type="common">Panama disease fungus</name>
    <dbReference type="NCBI Taxonomy" id="2502994"/>
    <lineage>
        <taxon>Eukaryota</taxon>
        <taxon>Fungi</taxon>
        <taxon>Dikarya</taxon>
        <taxon>Ascomycota</taxon>
        <taxon>Pezizomycotina</taxon>
        <taxon>Sordariomycetes</taxon>
        <taxon>Hypocreomycetidae</taxon>
        <taxon>Hypocreales</taxon>
        <taxon>Nectriaceae</taxon>
        <taxon>Fusarium</taxon>
        <taxon>Fusarium oxysporum species complex</taxon>
    </lineage>
</organism>